<evidence type="ECO:0000313" key="1">
    <source>
        <dbReference type="EMBL" id="MEA3572302.1"/>
    </source>
</evidence>
<organism evidence="1 2">
    <name type="scientific">Paenibacillus phoenicis</name>
    <dbReference type="NCBI Taxonomy" id="554117"/>
    <lineage>
        <taxon>Bacteria</taxon>
        <taxon>Bacillati</taxon>
        <taxon>Bacillota</taxon>
        <taxon>Bacilli</taxon>
        <taxon>Bacillales</taxon>
        <taxon>Paenibacillaceae</taxon>
        <taxon>Paenibacillus</taxon>
    </lineage>
</organism>
<proteinExistence type="predicted"/>
<dbReference type="EMBL" id="JAYERP010000001">
    <property type="protein sequence ID" value="MEA3572302.1"/>
    <property type="molecule type" value="Genomic_DNA"/>
</dbReference>
<protein>
    <submittedName>
        <fullName evidence="1">Uncharacterized protein</fullName>
    </submittedName>
</protein>
<comment type="caution">
    <text evidence="1">The sequence shown here is derived from an EMBL/GenBank/DDBJ whole genome shotgun (WGS) entry which is preliminary data.</text>
</comment>
<reference evidence="1 2" key="1">
    <citation type="submission" date="2023-12" db="EMBL/GenBank/DDBJ databases">
        <title>Whole genome sequencing of Paenibacillus phoenicis isolated from the Phoenix Mars Lander spacecraft assembly facility.</title>
        <authorList>
            <person name="Garcia A."/>
            <person name="Venkateswaran K."/>
        </authorList>
    </citation>
    <scope>NUCLEOTIDE SEQUENCE [LARGE SCALE GENOMIC DNA]</scope>
    <source>
        <strain evidence="1 2">3PO2SA</strain>
    </source>
</reference>
<keyword evidence="2" id="KW-1185">Reference proteome</keyword>
<dbReference type="Proteomes" id="UP001292216">
    <property type="component" value="Unassembled WGS sequence"/>
</dbReference>
<name>A0ABU5PRL7_9BACL</name>
<evidence type="ECO:0000313" key="2">
    <source>
        <dbReference type="Proteomes" id="UP001292216"/>
    </source>
</evidence>
<sequence length="45" mass="5318">MEMRMVSYGMEWGGNEVGSETASRLIERDRRVQVESQMIKRDRRG</sequence>
<gene>
    <name evidence="1" type="ORF">U9M73_20455</name>
</gene>
<dbReference type="RefSeq" id="WP_323078892.1">
    <property type="nucleotide sequence ID" value="NZ_CBCSKM010000004.1"/>
</dbReference>
<accession>A0ABU5PRL7</accession>